<comment type="caution">
    <text evidence="1">The sequence shown here is derived from an EMBL/GenBank/DDBJ whole genome shotgun (WGS) entry which is preliminary data.</text>
</comment>
<evidence type="ECO:0000313" key="2">
    <source>
        <dbReference type="Proteomes" id="UP000662314"/>
    </source>
</evidence>
<organism evidence="1 2">
    <name type="scientific">Dendronalium phyllosphericum CENA369</name>
    <dbReference type="NCBI Taxonomy" id="1725256"/>
    <lineage>
        <taxon>Bacteria</taxon>
        <taxon>Bacillati</taxon>
        <taxon>Cyanobacteriota</taxon>
        <taxon>Cyanophyceae</taxon>
        <taxon>Nostocales</taxon>
        <taxon>Nostocaceae</taxon>
        <taxon>Dendronalium</taxon>
        <taxon>Dendronalium phyllosphericum</taxon>
    </lineage>
</organism>
<gene>
    <name evidence="1" type="ORF">I8752_08905</name>
</gene>
<dbReference type="RefSeq" id="WP_214431953.1">
    <property type="nucleotide sequence ID" value="NZ_CAWPUQ010000122.1"/>
</dbReference>
<evidence type="ECO:0000313" key="1">
    <source>
        <dbReference type="EMBL" id="MBH8573132.1"/>
    </source>
</evidence>
<dbReference type="Proteomes" id="UP000662314">
    <property type="component" value="Unassembled WGS sequence"/>
</dbReference>
<reference evidence="1 2" key="1">
    <citation type="journal article" date="2021" name="Int. J. Syst. Evol. Microbiol.">
        <title>Amazonocrinis nigriterrae gen. nov., sp. nov., Atlanticothrix silvestris gen. nov., sp. nov. and Dendronalium phyllosphericum gen. nov., sp. nov., nostocacean cyanobacteria from Brazilian environments.</title>
        <authorList>
            <person name="Alvarenga D.O."/>
            <person name="Andreote A.P.D."/>
            <person name="Branco L.H.Z."/>
            <person name="Delbaje E."/>
            <person name="Cruz R.B."/>
            <person name="Varani A.M."/>
            <person name="Fiore M.F."/>
        </authorList>
    </citation>
    <scope>NUCLEOTIDE SEQUENCE [LARGE SCALE GENOMIC DNA]</scope>
    <source>
        <strain evidence="1 2">CENA369</strain>
    </source>
</reference>
<accession>A0A8J7I6D1</accession>
<dbReference type="AlphaFoldDB" id="A0A8J7I6D1"/>
<dbReference type="EMBL" id="JAECZA010000025">
    <property type="protein sequence ID" value="MBH8573132.1"/>
    <property type="molecule type" value="Genomic_DNA"/>
</dbReference>
<name>A0A8J7I6D1_9NOST</name>
<keyword evidence="2" id="KW-1185">Reference proteome</keyword>
<sequence>MEKRLKVSQQVEVASILGISIVSASEALASHRNVETSVWRAAIAEGKVLGVSTPLADFRALLFPKLLLIADDSTNNL</sequence>
<proteinExistence type="predicted"/>
<protein>
    <submittedName>
        <fullName evidence="1">Uncharacterized protein</fullName>
    </submittedName>
</protein>